<evidence type="ECO:0000313" key="1">
    <source>
        <dbReference type="EMBL" id="MFC4701286.1"/>
    </source>
</evidence>
<proteinExistence type="predicted"/>
<name>A0ABV9LXI7_9ALTE</name>
<organism evidence="1 2">
    <name type="scientific">Glaciecola siphonariae</name>
    <dbReference type="NCBI Taxonomy" id="521012"/>
    <lineage>
        <taxon>Bacteria</taxon>
        <taxon>Pseudomonadati</taxon>
        <taxon>Pseudomonadota</taxon>
        <taxon>Gammaproteobacteria</taxon>
        <taxon>Alteromonadales</taxon>
        <taxon>Alteromonadaceae</taxon>
        <taxon>Glaciecola</taxon>
    </lineage>
</organism>
<sequence>MSKGKFLVVIALAFILSLILLYIMGGTLHPRKSTEGEEQITDTTLANLNADAIANIKQAKTPKTNNKQLSSDPSAHIVTQERQSILQCGGDPVGYDEDDHEQGDYDKAYTNLVDRHLDSLSDSTLYEQKLAHALFAHWRANEDENKRLALLFEFEASYPGNSLVLMDILNLCAVNNHPQCTQEFIDYAVASDKQNGAMWFNAAMVYAAKQDNEAVLRMIEGLNASNIFNERFGERVLGFVDAMEASEANSFAANVLMGIGIDAARPVNYQSITHWCKTKVNNLQNAAACLTLGLNMEKRAKTMINRMIGSAIQGIVYKAEGNNEALARLEQTGNSYRDPSFAVGTNAAHNLFSNDEKRIRQWLKEIDSLGEHESQLMFIEDAIKVSEHMGQEYCESRVSMPHLNL</sequence>
<protein>
    <submittedName>
        <fullName evidence="1">Uncharacterized protein</fullName>
    </submittedName>
</protein>
<dbReference type="EMBL" id="JBHSGU010000009">
    <property type="protein sequence ID" value="MFC4701286.1"/>
    <property type="molecule type" value="Genomic_DNA"/>
</dbReference>
<reference evidence="2" key="1">
    <citation type="journal article" date="2019" name="Int. J. Syst. Evol. Microbiol.">
        <title>The Global Catalogue of Microorganisms (GCM) 10K type strain sequencing project: providing services to taxonomists for standard genome sequencing and annotation.</title>
        <authorList>
            <consortium name="The Broad Institute Genomics Platform"/>
            <consortium name="The Broad Institute Genome Sequencing Center for Infectious Disease"/>
            <person name="Wu L."/>
            <person name="Ma J."/>
        </authorList>
    </citation>
    <scope>NUCLEOTIDE SEQUENCE [LARGE SCALE GENOMIC DNA]</scope>
    <source>
        <strain evidence="2">KACC 12507</strain>
    </source>
</reference>
<comment type="caution">
    <text evidence="1">The sequence shown here is derived from an EMBL/GenBank/DDBJ whole genome shotgun (WGS) entry which is preliminary data.</text>
</comment>
<evidence type="ECO:0000313" key="2">
    <source>
        <dbReference type="Proteomes" id="UP001595897"/>
    </source>
</evidence>
<accession>A0ABV9LXI7</accession>
<gene>
    <name evidence="1" type="ORF">ACFO4O_14040</name>
</gene>
<keyword evidence="2" id="KW-1185">Reference proteome</keyword>
<dbReference type="RefSeq" id="WP_382409629.1">
    <property type="nucleotide sequence ID" value="NZ_JBHSGU010000009.1"/>
</dbReference>
<dbReference type="Proteomes" id="UP001595897">
    <property type="component" value="Unassembled WGS sequence"/>
</dbReference>